<dbReference type="EMBL" id="LNFO01004004">
    <property type="protein sequence ID" value="KUF81737.1"/>
    <property type="molecule type" value="Genomic_DNA"/>
</dbReference>
<name>A0A0W8CCE1_PHYNI</name>
<gene>
    <name evidence="1" type="ORF">AM587_10003857</name>
</gene>
<dbReference type="AlphaFoldDB" id="A0A0W8CCE1"/>
<sequence>MPSPTVRESVLDMEYESTQYEEAGFDCYRALSSHRGSSDFSTSVVSDIKEAVLTGLRDMVKDINGNGLLAQVSVNEEGRNPGGTSTAIDTAQLMSKLPDAKSWRDYVTQYWTSNPECHQYRAGVNMLPHERKIHRSRLSRMKIIAEFVQARFDGDMDRFETEFSCLISGDMTVNKSSRRSELRSVSNLDTSYVFVVPNCTVGRSRVYSLPPPGVLYVVPKCTECRSQLYI</sequence>
<proteinExistence type="predicted"/>
<dbReference type="Proteomes" id="UP000052943">
    <property type="component" value="Unassembled WGS sequence"/>
</dbReference>
<dbReference type="OrthoDB" id="114468at2759"/>
<organism evidence="1 2">
    <name type="scientific">Phytophthora nicotianae</name>
    <name type="common">Potato buckeye rot agent</name>
    <name type="synonym">Phytophthora parasitica</name>
    <dbReference type="NCBI Taxonomy" id="4792"/>
    <lineage>
        <taxon>Eukaryota</taxon>
        <taxon>Sar</taxon>
        <taxon>Stramenopiles</taxon>
        <taxon>Oomycota</taxon>
        <taxon>Peronosporomycetes</taxon>
        <taxon>Peronosporales</taxon>
        <taxon>Peronosporaceae</taxon>
        <taxon>Phytophthora</taxon>
    </lineage>
</organism>
<comment type="caution">
    <text evidence="1">The sequence shown here is derived from an EMBL/GenBank/DDBJ whole genome shotgun (WGS) entry which is preliminary data.</text>
</comment>
<evidence type="ECO:0000313" key="2">
    <source>
        <dbReference type="Proteomes" id="UP000052943"/>
    </source>
</evidence>
<evidence type="ECO:0000313" key="1">
    <source>
        <dbReference type="EMBL" id="KUF81737.1"/>
    </source>
</evidence>
<reference evidence="1 2" key="1">
    <citation type="submission" date="2015-11" db="EMBL/GenBank/DDBJ databases">
        <title>Genomes and virulence difference between two physiological races of Phytophthora nicotianae.</title>
        <authorList>
            <person name="Liu H."/>
            <person name="Ma X."/>
            <person name="Yu H."/>
            <person name="Fang D."/>
            <person name="Li Y."/>
            <person name="Wang X."/>
            <person name="Wang W."/>
            <person name="Dong Y."/>
            <person name="Xiao B."/>
        </authorList>
    </citation>
    <scope>NUCLEOTIDE SEQUENCE [LARGE SCALE GENOMIC DNA]</scope>
    <source>
        <strain evidence="2">race 0</strain>
    </source>
</reference>
<accession>A0A0W8CCE1</accession>
<protein>
    <submittedName>
        <fullName evidence="1">Uncharacterized protein</fullName>
    </submittedName>
</protein>